<dbReference type="Gene3D" id="1.10.8.60">
    <property type="match status" value="2"/>
</dbReference>
<dbReference type="OrthoDB" id="27435at2759"/>
<comment type="caution">
    <text evidence="4">The sequence shown here is derived from an EMBL/GenBank/DDBJ whole genome shotgun (WGS) entry which is preliminary data.</text>
</comment>
<evidence type="ECO:0000256" key="2">
    <source>
        <dbReference type="ARBA" id="ARBA00022840"/>
    </source>
</evidence>
<dbReference type="InParanoid" id="A0A1Y2GKK5"/>
<feature type="domain" description="AAA+ ATPase" evidence="3">
    <location>
        <begin position="607"/>
        <end position="752"/>
    </location>
</feature>
<evidence type="ECO:0000313" key="4">
    <source>
        <dbReference type="EMBL" id="ORZ10295.1"/>
    </source>
</evidence>
<dbReference type="Pfam" id="PF00004">
    <property type="entry name" value="AAA"/>
    <property type="match status" value="2"/>
</dbReference>
<dbReference type="InterPro" id="IPR041569">
    <property type="entry name" value="AAA_lid_3"/>
</dbReference>
<evidence type="ECO:0000256" key="1">
    <source>
        <dbReference type="ARBA" id="ARBA00022741"/>
    </source>
</evidence>
<dbReference type="RefSeq" id="XP_021879202.1">
    <property type="nucleotide sequence ID" value="XM_022024946.1"/>
</dbReference>
<dbReference type="EMBL" id="MCFF01000031">
    <property type="protein sequence ID" value="ORZ10295.1"/>
    <property type="molecule type" value="Genomic_DNA"/>
</dbReference>
<feature type="domain" description="AAA+ ATPase" evidence="3">
    <location>
        <begin position="340"/>
        <end position="480"/>
    </location>
</feature>
<dbReference type="GO" id="GO:0005737">
    <property type="term" value="C:cytoplasm"/>
    <property type="evidence" value="ECO:0007669"/>
    <property type="project" value="TreeGrafter"/>
</dbReference>
<reference evidence="4 5" key="1">
    <citation type="submission" date="2016-07" db="EMBL/GenBank/DDBJ databases">
        <title>Pervasive Adenine N6-methylation of Active Genes in Fungi.</title>
        <authorList>
            <consortium name="DOE Joint Genome Institute"/>
            <person name="Mondo S.J."/>
            <person name="Dannebaum R.O."/>
            <person name="Kuo R.C."/>
            <person name="Labutti K."/>
            <person name="Haridas S."/>
            <person name="Kuo A."/>
            <person name="Salamov A."/>
            <person name="Ahrendt S.R."/>
            <person name="Lipzen A."/>
            <person name="Sullivan W."/>
            <person name="Andreopoulos W.B."/>
            <person name="Clum A."/>
            <person name="Lindquist E."/>
            <person name="Daum C."/>
            <person name="Ramamoorthy G.K."/>
            <person name="Gryganskyi A."/>
            <person name="Culley D."/>
            <person name="Magnuson J.K."/>
            <person name="James T.Y."/>
            <person name="O'Malley M.A."/>
            <person name="Stajich J.E."/>
            <person name="Spatafora J.W."/>
            <person name="Visel A."/>
            <person name="Grigoriev I.V."/>
        </authorList>
    </citation>
    <scope>NUCLEOTIDE SEQUENCE [LARGE SCALE GENOMIC DNA]</scope>
    <source>
        <strain evidence="4 5">NRRL 3116</strain>
    </source>
</reference>
<protein>
    <submittedName>
        <fullName evidence="4">p-loop containing nucleoside triphosphate hydrolase protein</fullName>
    </submittedName>
</protein>
<dbReference type="Pfam" id="PF17862">
    <property type="entry name" value="AAA_lid_3"/>
    <property type="match status" value="1"/>
</dbReference>
<gene>
    <name evidence="4" type="ORF">BCR41DRAFT_357716</name>
</gene>
<dbReference type="PANTHER" id="PTHR23077">
    <property type="entry name" value="AAA-FAMILY ATPASE"/>
    <property type="match status" value="1"/>
</dbReference>
<dbReference type="AlphaFoldDB" id="A0A1Y2GKK5"/>
<dbReference type="SMART" id="SM00382">
    <property type="entry name" value="AAA"/>
    <property type="match status" value="2"/>
</dbReference>
<dbReference type="PROSITE" id="PS00674">
    <property type="entry name" value="AAA"/>
    <property type="match status" value="1"/>
</dbReference>
<keyword evidence="4" id="KW-0378">Hydrolase</keyword>
<dbReference type="InterPro" id="IPR027417">
    <property type="entry name" value="P-loop_NTPase"/>
</dbReference>
<dbReference type="InterPro" id="IPR003960">
    <property type="entry name" value="ATPase_AAA_CS"/>
</dbReference>
<dbReference type="GO" id="GO:0005524">
    <property type="term" value="F:ATP binding"/>
    <property type="evidence" value="ECO:0007669"/>
    <property type="project" value="UniProtKB-KW"/>
</dbReference>
<sequence length="839" mass="93107">MPFHLRVIASVEERRQMDANAVEPHIRELEANWPPRKRIIYIPRELCLQHRLRNTFVALTLPGSTSNNNKTVLYASVRIYSKESMLFRKDSRFPDKLLLTQPRAAELSLKEWPVVVSNLLYWEIRTQLMTEQLRVKGDFHDDISMPADQDPISVDANIGFFSFFFPLSFLFLHKINNLGNVLEITVNAIETNTYDQLGSMSTAIARSLSGFVASLNSCFEFKSPYGIQSFRIIDIKTTNSDHPDVGLISSTTVVKYVSPMEKLVRDLKVFSHSSSQGSDGLLSQEDWISAIKAHVGGYDDMLVEIVGYLYGFIQEAIHDTKRELNLTTTKSKSKPCFRVPFKGFLISGRPGTGKSALASHLARCSGLPYTIVNCPDVFQKDAGASENYLREAFTSLALHNKASILILDEVDIIAGDRASRKGVEAKLFATLLGLIDSINTNPFGPKIFVIALTNRLHALESSLVRSGRLDKVFDLHLKGTDQRRQVLEIVAKDLPMDPKERPIILEKIAKATHGFVPTDLQSLCTESALLLLSKMAAGHKDAMIDYTYIEQALRTIRPSGMGEFLSSIPKINFSDLFGMQDAIADIKVSIIEPFHDPGKYIKMGIAPPRGLLVHGPPGVGKTRLCCALSQELGINFMLVESSQIRSKVVGESEQNIAKMFAQAKANAPCILFIDQIDVLAPSRGSTHTSENSNDRIVTGLLTEMDGFFSKDAGSRAEVDVLVLAATNRPEVIDSAILRPGRLDQIIFIPGPNEETRKMILEGYTSKMPIKLNEKDMQSLAKTTEGYSGADLENLCREAALICLRQDITNTEITFSHMEAAKALTKPSLLHNEIGTLCQK</sequence>
<dbReference type="Gene3D" id="3.40.50.300">
    <property type="entry name" value="P-loop containing nucleotide triphosphate hydrolases"/>
    <property type="match status" value="2"/>
</dbReference>
<dbReference type="GeneID" id="33566790"/>
<dbReference type="InterPro" id="IPR003593">
    <property type="entry name" value="AAA+_ATPase"/>
</dbReference>
<evidence type="ECO:0000313" key="5">
    <source>
        <dbReference type="Proteomes" id="UP000193648"/>
    </source>
</evidence>
<dbReference type="SUPFAM" id="SSF52540">
    <property type="entry name" value="P-loop containing nucleoside triphosphate hydrolases"/>
    <property type="match status" value="2"/>
</dbReference>
<proteinExistence type="predicted"/>
<dbReference type="Proteomes" id="UP000193648">
    <property type="component" value="Unassembled WGS sequence"/>
</dbReference>
<dbReference type="PANTHER" id="PTHR23077:SF27">
    <property type="entry name" value="ATPASE FAMILY GENE 2 PROTEIN HOMOLOG A"/>
    <property type="match status" value="1"/>
</dbReference>
<dbReference type="InterPro" id="IPR050168">
    <property type="entry name" value="AAA_ATPase_domain"/>
</dbReference>
<keyword evidence="5" id="KW-1185">Reference proteome</keyword>
<dbReference type="STRING" id="64571.A0A1Y2GKK5"/>
<keyword evidence="1" id="KW-0547">Nucleotide-binding</keyword>
<organism evidence="4 5">
    <name type="scientific">Lobosporangium transversale</name>
    <dbReference type="NCBI Taxonomy" id="64571"/>
    <lineage>
        <taxon>Eukaryota</taxon>
        <taxon>Fungi</taxon>
        <taxon>Fungi incertae sedis</taxon>
        <taxon>Mucoromycota</taxon>
        <taxon>Mortierellomycotina</taxon>
        <taxon>Mortierellomycetes</taxon>
        <taxon>Mortierellales</taxon>
        <taxon>Mortierellaceae</taxon>
        <taxon>Lobosporangium</taxon>
    </lineage>
</organism>
<keyword evidence="2" id="KW-0067">ATP-binding</keyword>
<accession>A0A1Y2GKK5</accession>
<name>A0A1Y2GKK5_9FUNG</name>
<dbReference type="InterPro" id="IPR003959">
    <property type="entry name" value="ATPase_AAA_core"/>
</dbReference>
<evidence type="ECO:0000259" key="3">
    <source>
        <dbReference type="SMART" id="SM00382"/>
    </source>
</evidence>
<dbReference type="GO" id="GO:0016887">
    <property type="term" value="F:ATP hydrolysis activity"/>
    <property type="evidence" value="ECO:0007669"/>
    <property type="project" value="InterPro"/>
</dbReference>
<dbReference type="FunFam" id="3.40.50.300:FF:001921">
    <property type="entry name" value="AAA ATPase domain-containing protein"/>
    <property type="match status" value="1"/>
</dbReference>